<sequence>MPLLPPGDLFSPESILSQIPTSTSPESPHFLIFFAEWCPDCTEVQSSLDQHVPDKNSTLVLVGDRTQWKESKFREPPFNVTRIPTLIRVEQGGDALASSLDSAPRLVESELRSPEQLSQFVA</sequence>
<evidence type="ECO:0000313" key="4">
    <source>
        <dbReference type="Proteomes" id="UP000311382"/>
    </source>
</evidence>
<dbReference type="SUPFAM" id="SSF52833">
    <property type="entry name" value="Thioredoxin-like"/>
    <property type="match status" value="1"/>
</dbReference>
<keyword evidence="4" id="KW-1185">Reference proteome</keyword>
<dbReference type="InterPro" id="IPR010357">
    <property type="entry name" value="TXNDC17_dom"/>
</dbReference>
<organism evidence="3 4">
    <name type="scientific">Rhodotorula diobovata</name>
    <dbReference type="NCBI Taxonomy" id="5288"/>
    <lineage>
        <taxon>Eukaryota</taxon>
        <taxon>Fungi</taxon>
        <taxon>Dikarya</taxon>
        <taxon>Basidiomycota</taxon>
        <taxon>Pucciniomycotina</taxon>
        <taxon>Microbotryomycetes</taxon>
        <taxon>Sporidiobolales</taxon>
        <taxon>Sporidiobolaceae</taxon>
        <taxon>Rhodotorula</taxon>
    </lineage>
</organism>
<dbReference type="EMBL" id="SOZI01000020">
    <property type="protein sequence ID" value="TNY22779.1"/>
    <property type="molecule type" value="Genomic_DNA"/>
</dbReference>
<feature type="domain" description="Thioredoxin" evidence="2">
    <location>
        <begin position="36"/>
        <end position="108"/>
    </location>
</feature>
<evidence type="ECO:0000313" key="3">
    <source>
        <dbReference type="EMBL" id="TNY22779.1"/>
    </source>
</evidence>
<dbReference type="STRING" id="5288.A0A5C5G2Z1"/>
<dbReference type="InterPro" id="IPR036249">
    <property type="entry name" value="Thioredoxin-like_sf"/>
</dbReference>
<comment type="caution">
    <text evidence="3">The sequence shown here is derived from an EMBL/GenBank/DDBJ whole genome shotgun (WGS) entry which is preliminary data.</text>
</comment>
<comment type="similarity">
    <text evidence="1">Belongs to the thioredoxin family.</text>
</comment>
<dbReference type="GO" id="GO:0047134">
    <property type="term" value="F:protein-disulfide reductase [NAD(P)H] activity"/>
    <property type="evidence" value="ECO:0007669"/>
    <property type="project" value="InterPro"/>
</dbReference>
<dbReference type="Proteomes" id="UP000311382">
    <property type="component" value="Unassembled WGS sequence"/>
</dbReference>
<accession>A0A5C5G2Z1</accession>
<name>A0A5C5G2Z1_9BASI</name>
<dbReference type="AlphaFoldDB" id="A0A5C5G2Z1"/>
<dbReference type="PANTHER" id="PTHR12452">
    <property type="entry name" value="42-9-9 PROTEIN-RELATED"/>
    <property type="match status" value="1"/>
</dbReference>
<evidence type="ECO:0000256" key="1">
    <source>
        <dbReference type="ARBA" id="ARBA00008987"/>
    </source>
</evidence>
<dbReference type="OrthoDB" id="78947at2759"/>
<dbReference type="Gene3D" id="3.40.30.10">
    <property type="entry name" value="Glutaredoxin"/>
    <property type="match status" value="1"/>
</dbReference>
<reference evidence="3 4" key="1">
    <citation type="submission" date="2019-03" db="EMBL/GenBank/DDBJ databases">
        <title>Rhodosporidium diobovatum UCD-FST 08-225 genome sequencing, assembly, and annotation.</title>
        <authorList>
            <person name="Fakankun I.U."/>
            <person name="Fristensky B."/>
            <person name="Levin D.B."/>
        </authorList>
    </citation>
    <scope>NUCLEOTIDE SEQUENCE [LARGE SCALE GENOMIC DNA]</scope>
    <source>
        <strain evidence="3 4">UCD-FST 08-225</strain>
    </source>
</reference>
<dbReference type="PANTHER" id="PTHR12452:SF0">
    <property type="entry name" value="THIOREDOXIN DOMAIN-CONTAINING PROTEIN 17"/>
    <property type="match status" value="1"/>
</dbReference>
<evidence type="ECO:0000259" key="2">
    <source>
        <dbReference type="Pfam" id="PF06110"/>
    </source>
</evidence>
<gene>
    <name evidence="3" type="ORF">DMC30DRAFT_414789</name>
</gene>
<dbReference type="Pfam" id="PF06110">
    <property type="entry name" value="TXD17-like_Trx"/>
    <property type="match status" value="1"/>
</dbReference>
<dbReference type="InterPro" id="IPR045108">
    <property type="entry name" value="TXNDC17-like"/>
</dbReference>
<protein>
    <submittedName>
        <fullName evidence="3">Thioredoxin-like protein 5</fullName>
    </submittedName>
</protein>
<dbReference type="GO" id="GO:0005829">
    <property type="term" value="C:cytosol"/>
    <property type="evidence" value="ECO:0007669"/>
    <property type="project" value="TreeGrafter"/>
</dbReference>
<proteinExistence type="inferred from homology"/>